<organism evidence="5 6">
    <name type="scientific">Nostoc punctiforme NIES-2108</name>
    <dbReference type="NCBI Taxonomy" id="1356359"/>
    <lineage>
        <taxon>Bacteria</taxon>
        <taxon>Bacillati</taxon>
        <taxon>Cyanobacteriota</taxon>
        <taxon>Cyanophyceae</taxon>
        <taxon>Nostocales</taxon>
        <taxon>Nostocaceae</taxon>
        <taxon>Nostoc</taxon>
    </lineage>
</organism>
<dbReference type="AlphaFoldDB" id="A0A367RR67"/>
<dbReference type="Gene3D" id="1.10.443.10">
    <property type="entry name" value="Intergrase catalytic core"/>
    <property type="match status" value="1"/>
</dbReference>
<dbReference type="GO" id="GO:0006310">
    <property type="term" value="P:DNA recombination"/>
    <property type="evidence" value="ECO:0007669"/>
    <property type="project" value="UniProtKB-KW"/>
</dbReference>
<comment type="similarity">
    <text evidence="1">Belongs to the 'phage' integrase family.</text>
</comment>
<evidence type="ECO:0000259" key="4">
    <source>
        <dbReference type="PROSITE" id="PS51898"/>
    </source>
</evidence>
<dbReference type="PANTHER" id="PTHR30349">
    <property type="entry name" value="PHAGE INTEGRASE-RELATED"/>
    <property type="match status" value="1"/>
</dbReference>
<dbReference type="PROSITE" id="PS51898">
    <property type="entry name" value="TYR_RECOMBINASE"/>
    <property type="match status" value="1"/>
</dbReference>
<reference evidence="5 6" key="1">
    <citation type="submission" date="2016-04" db="EMBL/GenBank/DDBJ databases">
        <authorList>
            <person name="Evans L.H."/>
            <person name="Alamgir A."/>
            <person name="Owens N."/>
            <person name="Weber N.D."/>
            <person name="Virtaneva K."/>
            <person name="Barbian K."/>
            <person name="Babar A."/>
            <person name="Rosenke K."/>
        </authorList>
    </citation>
    <scope>NUCLEOTIDE SEQUENCE [LARGE SCALE GENOMIC DNA]</scope>
    <source>
        <strain evidence="5">NIES-2108</strain>
    </source>
</reference>
<dbReference type="InterPro" id="IPR013762">
    <property type="entry name" value="Integrase-like_cat_sf"/>
</dbReference>
<dbReference type="PANTHER" id="PTHR30349:SF41">
    <property type="entry name" value="INTEGRASE_RECOMBINASE PROTEIN MJ0367-RELATED"/>
    <property type="match status" value="1"/>
</dbReference>
<evidence type="ECO:0000313" key="5">
    <source>
        <dbReference type="EMBL" id="RCJ38985.1"/>
    </source>
</evidence>
<dbReference type="GO" id="GO:0003677">
    <property type="term" value="F:DNA binding"/>
    <property type="evidence" value="ECO:0007669"/>
    <property type="project" value="UniProtKB-KW"/>
</dbReference>
<dbReference type="EMBL" id="LXQE01000107">
    <property type="protein sequence ID" value="RCJ38985.1"/>
    <property type="molecule type" value="Genomic_DNA"/>
</dbReference>
<protein>
    <recommendedName>
        <fullName evidence="4">Tyr recombinase domain-containing protein</fullName>
    </recommendedName>
</protein>
<evidence type="ECO:0000256" key="1">
    <source>
        <dbReference type="ARBA" id="ARBA00008857"/>
    </source>
</evidence>
<keyword evidence="3" id="KW-0233">DNA recombination</keyword>
<name>A0A367RR67_NOSPU</name>
<dbReference type="Proteomes" id="UP000252085">
    <property type="component" value="Unassembled WGS sequence"/>
</dbReference>
<dbReference type="InterPro" id="IPR011010">
    <property type="entry name" value="DNA_brk_join_enz"/>
</dbReference>
<evidence type="ECO:0000313" key="6">
    <source>
        <dbReference type="Proteomes" id="UP000252085"/>
    </source>
</evidence>
<evidence type="ECO:0000256" key="2">
    <source>
        <dbReference type="ARBA" id="ARBA00023125"/>
    </source>
</evidence>
<comment type="caution">
    <text evidence="5">The sequence shown here is derived from an EMBL/GenBank/DDBJ whole genome shotgun (WGS) entry which is preliminary data.</text>
</comment>
<sequence>MYSKRPNTKGSSRLADVNVGTDKGSLRLQFSTRVSQEFYGKRQAYKGLGRSDTPENKQWADGIARRIQADIDHPDGGLFDPTLAKYLDIKPMLATVTQLPTARALPTLGELWSKYIAWKLQTQQIAESTHRTLYQTTYTTLLTPFLDQEFGEETASLIINTLNAKKTGKHLIKTLYGALSSLSLWAINNNLGINRDYFNEIKESYRLPKKSQQLQEEEDYKAYTLEERDIIINAFYESNKKHEREVANLIEFLFLTGCRHGEAFALRWKDIKFDSGWIIFGESYSYSLKKSKTTKTEVIRWFKMKGMNRLINLLKTLKEKTENDNELVFSNKGKYYDSPKIRVAWNHNNRVNEDGKAYSYPGVVSRLATQGLIHGYLKPYSTRHTFISIQANNGADLGLLADSCGNSVDTLIKHYLQPDKERVLKDI</sequence>
<feature type="domain" description="Tyr recombinase" evidence="4">
    <location>
        <begin position="218"/>
        <end position="427"/>
    </location>
</feature>
<dbReference type="SUPFAM" id="SSF56349">
    <property type="entry name" value="DNA breaking-rejoining enzymes"/>
    <property type="match status" value="1"/>
</dbReference>
<proteinExistence type="inferred from homology"/>
<dbReference type="GO" id="GO:0015074">
    <property type="term" value="P:DNA integration"/>
    <property type="evidence" value="ECO:0007669"/>
    <property type="project" value="InterPro"/>
</dbReference>
<gene>
    <name evidence="5" type="ORF">A6769_08070</name>
</gene>
<dbReference type="Pfam" id="PF00589">
    <property type="entry name" value="Phage_integrase"/>
    <property type="match status" value="1"/>
</dbReference>
<evidence type="ECO:0000256" key="3">
    <source>
        <dbReference type="ARBA" id="ARBA00023172"/>
    </source>
</evidence>
<keyword evidence="2" id="KW-0238">DNA-binding</keyword>
<dbReference type="InterPro" id="IPR002104">
    <property type="entry name" value="Integrase_catalytic"/>
</dbReference>
<accession>A0A367RR67</accession>
<dbReference type="InterPro" id="IPR050090">
    <property type="entry name" value="Tyrosine_recombinase_XerCD"/>
</dbReference>